<accession>M4VBM1</accession>
<keyword evidence="1 2" id="KW-0597">Phosphoprotein</keyword>
<dbReference type="GO" id="GO:0000160">
    <property type="term" value="P:phosphorelay signal transduction system"/>
    <property type="evidence" value="ECO:0007669"/>
    <property type="project" value="InterPro"/>
</dbReference>
<evidence type="ECO:0000256" key="2">
    <source>
        <dbReference type="PROSITE-ProRule" id="PRU00169"/>
    </source>
</evidence>
<name>M4VBM1_9BACT</name>
<keyword evidence="6" id="KW-1185">Reference proteome</keyword>
<organism evidence="5 6">
    <name type="scientific">Pseudobdellovibrio exovorus JSS</name>
    <dbReference type="NCBI Taxonomy" id="1184267"/>
    <lineage>
        <taxon>Bacteria</taxon>
        <taxon>Pseudomonadati</taxon>
        <taxon>Bdellovibrionota</taxon>
        <taxon>Bdellovibrionia</taxon>
        <taxon>Bdellovibrionales</taxon>
        <taxon>Pseudobdellovibrionaceae</taxon>
        <taxon>Pseudobdellovibrio</taxon>
    </lineage>
</organism>
<evidence type="ECO:0000259" key="4">
    <source>
        <dbReference type="PROSITE" id="PS50206"/>
    </source>
</evidence>
<protein>
    <submittedName>
        <fullName evidence="5">Uncharacterized protein</fullName>
    </submittedName>
</protein>
<dbReference type="STRING" id="1184267.A11Q_1205"/>
<dbReference type="InterPro" id="IPR001789">
    <property type="entry name" value="Sig_transdc_resp-reg_receiver"/>
</dbReference>
<feature type="domain" description="Response regulatory" evidence="3">
    <location>
        <begin position="8"/>
        <end position="128"/>
    </location>
</feature>
<dbReference type="PATRIC" id="fig|1184267.3.peg.1220"/>
<dbReference type="PANTHER" id="PTHR44591:SF3">
    <property type="entry name" value="RESPONSE REGULATORY DOMAIN-CONTAINING PROTEIN"/>
    <property type="match status" value="1"/>
</dbReference>
<gene>
    <name evidence="5" type="ORF">A11Q_1205</name>
</gene>
<feature type="domain" description="Rhodanese" evidence="4">
    <location>
        <begin position="8"/>
        <end position="53"/>
    </location>
</feature>
<dbReference type="InterPro" id="IPR050595">
    <property type="entry name" value="Bact_response_regulator"/>
</dbReference>
<dbReference type="PROSITE" id="PS50110">
    <property type="entry name" value="RESPONSE_REGULATORY"/>
    <property type="match status" value="1"/>
</dbReference>
<evidence type="ECO:0000256" key="1">
    <source>
        <dbReference type="ARBA" id="ARBA00022553"/>
    </source>
</evidence>
<dbReference type="SUPFAM" id="SSF52172">
    <property type="entry name" value="CheY-like"/>
    <property type="match status" value="1"/>
</dbReference>
<reference evidence="5 6" key="1">
    <citation type="journal article" date="2013" name="ISME J.">
        <title>By their genes ye shall know them: genomic signatures of predatory bacteria.</title>
        <authorList>
            <person name="Pasternak Z."/>
            <person name="Pietrokovski S."/>
            <person name="Rotem O."/>
            <person name="Gophna U."/>
            <person name="Lurie-Weinberger M.N."/>
            <person name="Jurkevitch E."/>
        </authorList>
    </citation>
    <scope>NUCLEOTIDE SEQUENCE [LARGE SCALE GENOMIC DNA]</scope>
    <source>
        <strain evidence="5 6">JSS</strain>
    </source>
</reference>
<dbReference type="RefSeq" id="WP_015469911.1">
    <property type="nucleotide sequence ID" value="NC_020813.1"/>
</dbReference>
<evidence type="ECO:0000313" key="5">
    <source>
        <dbReference type="EMBL" id="AGH95421.1"/>
    </source>
</evidence>
<dbReference type="PANTHER" id="PTHR44591">
    <property type="entry name" value="STRESS RESPONSE REGULATOR PROTEIN 1"/>
    <property type="match status" value="1"/>
</dbReference>
<proteinExistence type="predicted"/>
<dbReference type="InterPro" id="IPR001763">
    <property type="entry name" value="Rhodanese-like_dom"/>
</dbReference>
<dbReference type="PROSITE" id="PS50206">
    <property type="entry name" value="RHODANESE_3"/>
    <property type="match status" value="1"/>
</dbReference>
<dbReference type="AlphaFoldDB" id="M4VBM1"/>
<dbReference type="HOGENOM" id="CLU_000445_69_12_7"/>
<dbReference type="Pfam" id="PF00072">
    <property type="entry name" value="Response_reg"/>
    <property type="match status" value="1"/>
</dbReference>
<dbReference type="eggNOG" id="COG0745">
    <property type="taxonomic scope" value="Bacteria"/>
</dbReference>
<dbReference type="Gene3D" id="3.40.50.2300">
    <property type="match status" value="1"/>
</dbReference>
<sequence>MSNKAGMKVLVVDDMMTMRKLVIRSLKELGFENISEAENGVKAWQLLSDAKEGVYDLVVSDWNMPQCTGLDLLKRVRGDTRYKNVPFVLVTAESEKEQVVEALQAGVSAYVIKPFDTATLNGKLEEAQKKAAS</sequence>
<dbReference type="EMBL" id="CP003537">
    <property type="protein sequence ID" value="AGH95421.1"/>
    <property type="molecule type" value="Genomic_DNA"/>
</dbReference>
<feature type="modified residue" description="4-aspartylphosphate" evidence="2">
    <location>
        <position position="61"/>
    </location>
</feature>
<dbReference type="KEGG" id="bex:A11Q_1205"/>
<evidence type="ECO:0000259" key="3">
    <source>
        <dbReference type="PROSITE" id="PS50110"/>
    </source>
</evidence>
<dbReference type="SMART" id="SM00448">
    <property type="entry name" value="REC"/>
    <property type="match status" value="1"/>
</dbReference>
<dbReference type="InterPro" id="IPR011006">
    <property type="entry name" value="CheY-like_superfamily"/>
</dbReference>
<evidence type="ECO:0000313" key="6">
    <source>
        <dbReference type="Proteomes" id="UP000012040"/>
    </source>
</evidence>
<dbReference type="Proteomes" id="UP000012040">
    <property type="component" value="Chromosome"/>
</dbReference>